<sequence length="336" mass="39783">MKILHLGFHNGLFNDLQYVSEQLGLNIQYLKFTDGCTKGGALYNISHKRARDAWIKFQNFYNQFDLIITSDTCPISRVFLQNEFKGKLIIWICNRFDYCDTSSNDCNFPDNEYYELLRNAKTNKNVKIFSYTKFEHTYAKIKNVDIGSKIIKPCGFISKLFQQNGLSFKNENKIPTTINKNEMYFVPPYHNDTIMINLSAILTKHKISNYCGKYGGPNDLVDFKGIIHIPYAWSNLSLFEAIQLGIIYFIPSLDFILELSRENEWKFFWSPPYKRNKLHESEWYCKENKNLFIYFSSWNDLKLKVNNIDYNVKKNYIKNFGINHNKQMLEKWKNAF</sequence>
<proteinExistence type="predicted"/>
<name>A0A381WT69_9ZZZZ</name>
<accession>A0A381WT69</accession>
<feature type="non-terminal residue" evidence="1">
    <location>
        <position position="1"/>
    </location>
</feature>
<dbReference type="EMBL" id="UINC01012807">
    <property type="protein sequence ID" value="SVA55705.1"/>
    <property type="molecule type" value="Genomic_DNA"/>
</dbReference>
<protein>
    <submittedName>
        <fullName evidence="1">Uncharacterized protein</fullName>
    </submittedName>
</protein>
<gene>
    <name evidence="1" type="ORF">METZ01_LOCUS108559</name>
</gene>
<reference evidence="1" key="1">
    <citation type="submission" date="2018-05" db="EMBL/GenBank/DDBJ databases">
        <authorList>
            <person name="Lanie J.A."/>
            <person name="Ng W.-L."/>
            <person name="Kazmierczak K.M."/>
            <person name="Andrzejewski T.M."/>
            <person name="Davidsen T.M."/>
            <person name="Wayne K.J."/>
            <person name="Tettelin H."/>
            <person name="Glass J.I."/>
            <person name="Rusch D."/>
            <person name="Podicherti R."/>
            <person name="Tsui H.-C.T."/>
            <person name="Winkler M.E."/>
        </authorList>
    </citation>
    <scope>NUCLEOTIDE SEQUENCE</scope>
</reference>
<dbReference type="AlphaFoldDB" id="A0A381WT69"/>
<organism evidence="1">
    <name type="scientific">marine metagenome</name>
    <dbReference type="NCBI Taxonomy" id="408172"/>
    <lineage>
        <taxon>unclassified sequences</taxon>
        <taxon>metagenomes</taxon>
        <taxon>ecological metagenomes</taxon>
    </lineage>
</organism>
<feature type="non-terminal residue" evidence="1">
    <location>
        <position position="336"/>
    </location>
</feature>
<evidence type="ECO:0000313" key="1">
    <source>
        <dbReference type="EMBL" id="SVA55705.1"/>
    </source>
</evidence>